<organism evidence="11 12">
    <name type="scientific">Colobus angolensis palliatus</name>
    <name type="common">Peters' Angolan colobus</name>
    <dbReference type="NCBI Taxonomy" id="336983"/>
    <lineage>
        <taxon>Eukaryota</taxon>
        <taxon>Metazoa</taxon>
        <taxon>Chordata</taxon>
        <taxon>Craniata</taxon>
        <taxon>Vertebrata</taxon>
        <taxon>Euteleostomi</taxon>
        <taxon>Mammalia</taxon>
        <taxon>Eutheria</taxon>
        <taxon>Euarchontoglires</taxon>
        <taxon>Primates</taxon>
        <taxon>Haplorrhini</taxon>
        <taxon>Catarrhini</taxon>
        <taxon>Cercopithecidae</taxon>
        <taxon>Colobinae</taxon>
        <taxon>Colobus</taxon>
    </lineage>
</organism>
<keyword evidence="5" id="KW-0378">Hydrolase</keyword>
<dbReference type="GO" id="GO:0004722">
    <property type="term" value="F:protein serine/threonine phosphatase activity"/>
    <property type="evidence" value="ECO:0007669"/>
    <property type="project" value="UniProtKB-EC"/>
</dbReference>
<evidence type="ECO:0000259" key="10">
    <source>
        <dbReference type="Pfam" id="PF07830"/>
    </source>
</evidence>
<evidence type="ECO:0000256" key="6">
    <source>
        <dbReference type="ARBA" id="ARBA00022842"/>
    </source>
</evidence>
<keyword evidence="4" id="KW-0479">Metal-binding</keyword>
<evidence type="ECO:0000256" key="4">
    <source>
        <dbReference type="ARBA" id="ARBA00022723"/>
    </source>
</evidence>
<dbReference type="SUPFAM" id="SSF81601">
    <property type="entry name" value="Protein serine/threonine phosphatase 2C, C-terminal domain"/>
    <property type="match status" value="1"/>
</dbReference>
<reference evidence="11" key="1">
    <citation type="submission" date="2025-08" db="UniProtKB">
        <authorList>
            <consortium name="Ensembl"/>
        </authorList>
    </citation>
    <scope>IDENTIFICATION</scope>
</reference>
<name>A0A2K5JDJ0_COLAP</name>
<evidence type="ECO:0000256" key="3">
    <source>
        <dbReference type="ARBA" id="ARBA00013081"/>
    </source>
</evidence>
<evidence type="ECO:0000256" key="8">
    <source>
        <dbReference type="ARBA" id="ARBA00023211"/>
    </source>
</evidence>
<protein>
    <recommendedName>
        <fullName evidence="3">protein-serine/threonine phosphatase</fullName>
        <ecNumber evidence="3">3.1.3.16</ecNumber>
    </recommendedName>
</protein>
<sequence length="130" mass="14300">MTCILVCFPGAPRPSEEAIRRELALDAALGRRIAELCASAQEPPSLNTVFRTLASEDIPDLPPGGGLDCKRGRMALGSPPPRIWAQPWTWRPDSCCPLGILCSTGASTELKKKTDPFPNYMYQWKEGRPM</sequence>
<dbReference type="Proteomes" id="UP000233080">
    <property type="component" value="Unassembled WGS sequence"/>
</dbReference>
<feature type="domain" description="Protein serine/threonine phosphatase 2C C-terminal" evidence="10">
    <location>
        <begin position="2"/>
        <end position="71"/>
    </location>
</feature>
<evidence type="ECO:0000256" key="1">
    <source>
        <dbReference type="ARBA" id="ARBA00001936"/>
    </source>
</evidence>
<proteinExistence type="inferred from homology"/>
<evidence type="ECO:0000256" key="5">
    <source>
        <dbReference type="ARBA" id="ARBA00022801"/>
    </source>
</evidence>
<keyword evidence="6" id="KW-0460">Magnesium</keyword>
<keyword evidence="8" id="KW-0464">Manganese</keyword>
<evidence type="ECO:0000256" key="9">
    <source>
        <dbReference type="ARBA" id="ARBA00048336"/>
    </source>
</evidence>
<dbReference type="GO" id="GO:0000287">
    <property type="term" value="F:magnesium ion binding"/>
    <property type="evidence" value="ECO:0007669"/>
    <property type="project" value="InterPro"/>
</dbReference>
<dbReference type="AlphaFoldDB" id="A0A2K5JDJ0"/>
<reference evidence="11" key="2">
    <citation type="submission" date="2025-09" db="UniProtKB">
        <authorList>
            <consortium name="Ensembl"/>
        </authorList>
    </citation>
    <scope>IDENTIFICATION</scope>
</reference>
<dbReference type="InterPro" id="IPR012911">
    <property type="entry name" value="PP2C_C"/>
</dbReference>
<evidence type="ECO:0000313" key="11">
    <source>
        <dbReference type="Ensembl" id="ENSCANP00000026944.1"/>
    </source>
</evidence>
<evidence type="ECO:0000313" key="12">
    <source>
        <dbReference type="Proteomes" id="UP000233080"/>
    </source>
</evidence>
<keyword evidence="7" id="KW-0904">Protein phosphatase</keyword>
<dbReference type="Pfam" id="PF07830">
    <property type="entry name" value="PP2C_C"/>
    <property type="match status" value="1"/>
</dbReference>
<evidence type="ECO:0000256" key="2">
    <source>
        <dbReference type="ARBA" id="ARBA00006702"/>
    </source>
</evidence>
<comment type="cofactor">
    <cofactor evidence="1">
        <name>Mn(2+)</name>
        <dbReference type="ChEBI" id="CHEBI:29035"/>
    </cofactor>
</comment>
<dbReference type="GO" id="GO:0030145">
    <property type="term" value="F:manganese ion binding"/>
    <property type="evidence" value="ECO:0007669"/>
    <property type="project" value="InterPro"/>
</dbReference>
<comment type="similarity">
    <text evidence="2">Belongs to the PP2C family.</text>
</comment>
<comment type="catalytic activity">
    <reaction evidence="9">
        <text>O-phospho-L-threonyl-[protein] + H2O = L-threonyl-[protein] + phosphate</text>
        <dbReference type="Rhea" id="RHEA:47004"/>
        <dbReference type="Rhea" id="RHEA-COMP:11060"/>
        <dbReference type="Rhea" id="RHEA-COMP:11605"/>
        <dbReference type="ChEBI" id="CHEBI:15377"/>
        <dbReference type="ChEBI" id="CHEBI:30013"/>
        <dbReference type="ChEBI" id="CHEBI:43474"/>
        <dbReference type="ChEBI" id="CHEBI:61977"/>
        <dbReference type="EC" id="3.1.3.16"/>
    </reaction>
</comment>
<dbReference type="Ensembl" id="ENSCANT00000049961.1">
    <property type="protein sequence ID" value="ENSCANP00000026944.1"/>
    <property type="gene ID" value="ENSCANG00000036881.1"/>
</dbReference>
<accession>A0A2K5JDJ0</accession>
<dbReference type="EC" id="3.1.3.16" evidence="3"/>
<keyword evidence="12" id="KW-1185">Reference proteome</keyword>
<evidence type="ECO:0000256" key="7">
    <source>
        <dbReference type="ARBA" id="ARBA00022912"/>
    </source>
</evidence>
<dbReference type="Gene3D" id="1.10.10.430">
    <property type="entry name" value="Phosphatase 2C, C-terminal domain suprefamily"/>
    <property type="match status" value="1"/>
</dbReference>
<dbReference type="InterPro" id="IPR036580">
    <property type="entry name" value="PP2C_C_sf"/>
</dbReference>